<proteinExistence type="predicted"/>
<dbReference type="HOGENOM" id="CLU_700269_0_0_1"/>
<evidence type="ECO:0000313" key="2">
    <source>
        <dbReference type="EMBL" id="EPS98903.1"/>
    </source>
</evidence>
<organism evidence="2 3">
    <name type="scientific">Fomitopsis schrenkii</name>
    <name type="common">Brown rot fungus</name>
    <dbReference type="NCBI Taxonomy" id="2126942"/>
    <lineage>
        <taxon>Eukaryota</taxon>
        <taxon>Fungi</taxon>
        <taxon>Dikarya</taxon>
        <taxon>Basidiomycota</taxon>
        <taxon>Agaricomycotina</taxon>
        <taxon>Agaricomycetes</taxon>
        <taxon>Polyporales</taxon>
        <taxon>Fomitopsis</taxon>
    </lineage>
</organism>
<evidence type="ECO:0000313" key="3">
    <source>
        <dbReference type="Proteomes" id="UP000015241"/>
    </source>
</evidence>
<reference evidence="2 3" key="1">
    <citation type="journal article" date="2012" name="Science">
        <title>The Paleozoic origin of enzymatic lignin decomposition reconstructed from 31 fungal genomes.</title>
        <authorList>
            <person name="Floudas D."/>
            <person name="Binder M."/>
            <person name="Riley R."/>
            <person name="Barry K."/>
            <person name="Blanchette R.A."/>
            <person name="Henrissat B."/>
            <person name="Martinez A.T."/>
            <person name="Otillar R."/>
            <person name="Spatafora J.W."/>
            <person name="Yadav J.S."/>
            <person name="Aerts A."/>
            <person name="Benoit I."/>
            <person name="Boyd A."/>
            <person name="Carlson A."/>
            <person name="Copeland A."/>
            <person name="Coutinho P.M."/>
            <person name="de Vries R.P."/>
            <person name="Ferreira P."/>
            <person name="Findley K."/>
            <person name="Foster B."/>
            <person name="Gaskell J."/>
            <person name="Glotzer D."/>
            <person name="Gorecki P."/>
            <person name="Heitman J."/>
            <person name="Hesse C."/>
            <person name="Hori C."/>
            <person name="Igarashi K."/>
            <person name="Jurgens J.A."/>
            <person name="Kallen N."/>
            <person name="Kersten P."/>
            <person name="Kohler A."/>
            <person name="Kuees U."/>
            <person name="Kumar T.K.A."/>
            <person name="Kuo A."/>
            <person name="LaButti K."/>
            <person name="Larrondo L.F."/>
            <person name="Lindquist E."/>
            <person name="Ling A."/>
            <person name="Lombard V."/>
            <person name="Lucas S."/>
            <person name="Lundell T."/>
            <person name="Martin R."/>
            <person name="McLaughlin D.J."/>
            <person name="Morgenstern I."/>
            <person name="Morin E."/>
            <person name="Murat C."/>
            <person name="Nagy L.G."/>
            <person name="Nolan M."/>
            <person name="Ohm R.A."/>
            <person name="Patyshakuliyeva A."/>
            <person name="Rokas A."/>
            <person name="Ruiz-Duenas F.J."/>
            <person name="Sabat G."/>
            <person name="Salamov A."/>
            <person name="Samejima M."/>
            <person name="Schmutz J."/>
            <person name="Slot J.C."/>
            <person name="St John F."/>
            <person name="Stenlid J."/>
            <person name="Sun H."/>
            <person name="Sun S."/>
            <person name="Syed K."/>
            <person name="Tsang A."/>
            <person name="Wiebenga A."/>
            <person name="Young D."/>
            <person name="Pisabarro A."/>
            <person name="Eastwood D.C."/>
            <person name="Martin F."/>
            <person name="Cullen D."/>
            <person name="Grigoriev I.V."/>
            <person name="Hibbett D.S."/>
        </authorList>
    </citation>
    <scope>NUCLEOTIDE SEQUENCE</scope>
    <source>
        <strain evidence="3">FP-58527</strain>
    </source>
</reference>
<gene>
    <name evidence="2" type="ORF">FOMPIDRAFT_1017423</name>
</gene>
<dbReference type="EMBL" id="KE504161">
    <property type="protein sequence ID" value="EPS98903.1"/>
    <property type="molecule type" value="Genomic_DNA"/>
</dbReference>
<feature type="region of interest" description="Disordered" evidence="1">
    <location>
        <begin position="61"/>
        <end position="83"/>
    </location>
</feature>
<evidence type="ECO:0000256" key="1">
    <source>
        <dbReference type="SAM" id="MobiDB-lite"/>
    </source>
</evidence>
<accession>S8E687</accession>
<dbReference type="Proteomes" id="UP000015241">
    <property type="component" value="Unassembled WGS sequence"/>
</dbReference>
<name>S8E687_FOMSC</name>
<keyword evidence="3" id="KW-1185">Reference proteome</keyword>
<dbReference type="AlphaFoldDB" id="S8E687"/>
<protein>
    <submittedName>
        <fullName evidence="2">Uncharacterized protein</fullName>
    </submittedName>
</protein>
<dbReference type="InParanoid" id="S8E687"/>
<sequence>MSKRLELSNKRMEKTCSLFPARKHLLMGWEWEAAHFSVANARERCREAFAGRCACRGLGHGRDEDSTEGAQPDRLRSAPETGDVATTIRQTRISSGVLRSSFWCLRCGPSDLYRSSRALAGRQPSVRFALVFRAGTHRLASGYLLLASMGAWGEPLNVLRRPNVEDEWSGAAIELLLRALHRDLRYSHRRRDSIWWPLHTAADSSADVRNRFWTAMQAQLARHLTIEYRGGHPFPLNTRVNHCEPAAGRLATGVWRFQDSERRRMTSRERGDERSATQCQLQQRTLRRHEMPASEGSRGLIPCSGSANTNANAIQTIGREGCNALRRSFSDLDGGPWMIRTPAGAPEETMPSAEKVRAHQLRASSFDLSRWSGSRSRERGDLARIAYSTNHTQP</sequence>